<proteinExistence type="predicted"/>
<organism evidence="2 3">
    <name type="scientific">Capnocytophaga canimorsus</name>
    <dbReference type="NCBI Taxonomy" id="28188"/>
    <lineage>
        <taxon>Bacteria</taxon>
        <taxon>Pseudomonadati</taxon>
        <taxon>Bacteroidota</taxon>
        <taxon>Flavobacteriia</taxon>
        <taxon>Flavobacteriales</taxon>
        <taxon>Flavobacteriaceae</taxon>
        <taxon>Capnocytophaga</taxon>
    </lineage>
</organism>
<dbReference type="AlphaFoldDB" id="A0A250G295"/>
<feature type="domain" description="BIG2" evidence="1">
    <location>
        <begin position="189"/>
        <end position="265"/>
    </location>
</feature>
<reference evidence="3" key="1">
    <citation type="submission" date="2017-06" db="EMBL/GenBank/DDBJ databases">
        <title>Capnocytophaga spp. assemblies.</title>
        <authorList>
            <person name="Gulvik C.A."/>
        </authorList>
    </citation>
    <scope>NUCLEOTIDE SEQUENCE [LARGE SCALE GENOMIC DNA]</scope>
    <source>
        <strain evidence="3">H5594</strain>
    </source>
</reference>
<gene>
    <name evidence="2" type="ORF">CGC56_04130</name>
</gene>
<dbReference type="Pfam" id="PF13306">
    <property type="entry name" value="LRR_5"/>
    <property type="match status" value="2"/>
</dbReference>
<feature type="domain" description="BIG2" evidence="1">
    <location>
        <begin position="271"/>
        <end position="347"/>
    </location>
</feature>
<dbReference type="Gene3D" id="2.60.40.1080">
    <property type="match status" value="3"/>
</dbReference>
<accession>A0A250G295</accession>
<feature type="domain" description="BIG2" evidence="1">
    <location>
        <begin position="353"/>
        <end position="429"/>
    </location>
</feature>
<dbReference type="InterPro" id="IPR003343">
    <property type="entry name" value="Big_2"/>
</dbReference>
<dbReference type="SMART" id="SM00635">
    <property type="entry name" value="BID_2"/>
    <property type="match status" value="3"/>
</dbReference>
<dbReference type="RefSeq" id="WP_095916932.1">
    <property type="nucleotide sequence ID" value="NZ_CP022388.1"/>
</dbReference>
<dbReference type="InterPro" id="IPR032789">
    <property type="entry name" value="T2SS-T3SS_pil_N"/>
</dbReference>
<dbReference type="SUPFAM" id="SSF52058">
    <property type="entry name" value="L domain-like"/>
    <property type="match status" value="1"/>
</dbReference>
<evidence type="ECO:0000259" key="1">
    <source>
        <dbReference type="SMART" id="SM00635"/>
    </source>
</evidence>
<dbReference type="InterPro" id="IPR032675">
    <property type="entry name" value="LRR_dom_sf"/>
</dbReference>
<dbReference type="EMBL" id="CP022388">
    <property type="protein sequence ID" value="ATA91423.1"/>
    <property type="molecule type" value="Genomic_DNA"/>
</dbReference>
<evidence type="ECO:0000313" key="3">
    <source>
        <dbReference type="Proteomes" id="UP000243136"/>
    </source>
</evidence>
<protein>
    <recommendedName>
        <fullName evidence="1">BIG2 domain-containing protein</fullName>
    </recommendedName>
</protein>
<dbReference type="Pfam" id="PF13629">
    <property type="entry name" value="T2SS-T3SS_pil_N"/>
    <property type="match status" value="3"/>
</dbReference>
<name>A0A250G295_9FLAO</name>
<dbReference type="Proteomes" id="UP000243136">
    <property type="component" value="Chromosome"/>
</dbReference>
<dbReference type="InterPro" id="IPR026906">
    <property type="entry name" value="LRR_5"/>
</dbReference>
<evidence type="ECO:0000313" key="2">
    <source>
        <dbReference type="EMBL" id="ATA91423.1"/>
    </source>
</evidence>
<dbReference type="Gene3D" id="3.80.10.10">
    <property type="entry name" value="Ribonuclease Inhibitor"/>
    <property type="match status" value="3"/>
</dbReference>
<dbReference type="PANTHER" id="PTHR45661:SF3">
    <property type="entry name" value="IG-LIKE DOMAIN-CONTAINING PROTEIN"/>
    <property type="match status" value="1"/>
</dbReference>
<dbReference type="PANTHER" id="PTHR45661">
    <property type="entry name" value="SURFACE ANTIGEN"/>
    <property type="match status" value="1"/>
</dbReference>
<dbReference type="InterPro" id="IPR053139">
    <property type="entry name" value="Surface_bspA-like"/>
</dbReference>
<sequence>MGFYNTDTGIGIGLGIYAKLNANLPAGINRIDGFNSDPEIELKAGIASIGKAELKIFNKNFGEWERRTKIAEWELWHRKIFPEFSEITLTANDVGSAEVSCYIDKAPLLGFSILKHGFCWVEGKNNPTIDNQKIELGAIESSLWKNSGKIEMKALLQNLKPGTTYTIAPYYESWYGTMYQENMVFTTGVVPDLVLSKTALTLNVNQTEQVQITAGSGDYDVKSNQPNIATIELTNNHTLIITGKAQGTATLSVRDKQSGQTQTISVTVNAPTQNLVLSKTALTLNVNQAQQVQITAGSGDYAVKSNQPNIATIELTSNHTLIITGKAQGTATLSVRDKQSGQTQTISVTVNAPTQNLVLSKTALTLNVNQTEQVQITAGSGDYAVKSNQPNIATIELTNNHTLTITGKAQGAATLSVRDKQSGQTQTISVSVNTPTQPQVPDGVVIENGVLKKWPCNKIPADGHVVIPDGVTAIGERAFYKCSSLKSVVIPDGVISIENGAFEECDYLKSVMIPNSVTSIGNSAFYDCRSLTSITLPNSVTAIGNSAFNGCRSLTSITLPNSVTSIGVSAFYGCRSLTSIILPKSVNYIAHSAFRDCSSLTSINISNSVTSIEYGAFWGCSSLTSITLPNSVTAIGDYAFSGCSSLTSITLPNSVTSIGYGAFLGCSSLTSITLPDSVTSIESRAFLGCSSLTSIALPNSVTSIGSEAFGDCSSLTSITLPDSVTSIGHHAFSNCSSLTSITIPNNVTFIGSYAFQGCSSLTSITLPSSVMSIRDDAFRDCSSLISLILKRENPITTMNYYSGIPSTTTIKVPAGSVDAYKTAAGWREYAHQIVAE</sequence>